<dbReference type="InterPro" id="IPR001612">
    <property type="entry name" value="Caveolin"/>
</dbReference>
<gene>
    <name evidence="9" type="primary">LOC116952299</name>
</gene>
<evidence type="ECO:0000256" key="7">
    <source>
        <dbReference type="SAM" id="MobiDB-lite"/>
    </source>
</evidence>
<evidence type="ECO:0000256" key="2">
    <source>
        <dbReference type="ARBA" id="ARBA00010988"/>
    </source>
</evidence>
<keyword evidence="4 6" id="KW-0333">Golgi apparatus</keyword>
<protein>
    <recommendedName>
        <fullName evidence="6">Caveolin</fullName>
    </recommendedName>
</protein>
<evidence type="ECO:0000256" key="4">
    <source>
        <dbReference type="ARBA" id="ARBA00023034"/>
    </source>
</evidence>
<keyword evidence="8" id="KW-1185">Reference proteome</keyword>
<dbReference type="GO" id="GO:0000139">
    <property type="term" value="C:Golgi membrane"/>
    <property type="evidence" value="ECO:0007669"/>
    <property type="project" value="UniProtKB-SubCell"/>
</dbReference>
<name>A0AAJ7XBS0_PETMA</name>
<evidence type="ECO:0000313" key="8">
    <source>
        <dbReference type="Proteomes" id="UP001318040"/>
    </source>
</evidence>
<dbReference type="PANTHER" id="PTHR10844">
    <property type="entry name" value="CAVEOLIN"/>
    <property type="match status" value="1"/>
</dbReference>
<dbReference type="Pfam" id="PF01146">
    <property type="entry name" value="Caveolin"/>
    <property type="match status" value="1"/>
</dbReference>
<dbReference type="GO" id="GO:0005901">
    <property type="term" value="C:caveola"/>
    <property type="evidence" value="ECO:0007669"/>
    <property type="project" value="UniProtKB-SubCell"/>
</dbReference>
<dbReference type="RefSeq" id="XP_032827408.1">
    <property type="nucleotide sequence ID" value="XM_032971517.1"/>
</dbReference>
<evidence type="ECO:0000313" key="9">
    <source>
        <dbReference type="RefSeq" id="XP_032827408.1"/>
    </source>
</evidence>
<sequence>MGLSVAWKRAHVRACVRGRDRLYKDGTEFASPRLFATAHQSEHTEPAPPPTSSPHHLHRQPPAPSTPIPIESHRGHTADMGEPRSIPDAALPLDLQHRDPKDMNSHVRVLFEDVFAEPEGSHSIPGVWRCAFRTYNGTKWFCYLLLSVLCAVPLSCCWGCDFACAQFYHVWNVTPCLRMCRMNMLCLQMFWSTIVRCVCEPLCETCALCFSHIRIKGKA</sequence>
<dbReference type="PANTHER" id="PTHR10844:SF19">
    <property type="entry name" value="CAVEOLIN-2"/>
    <property type="match status" value="1"/>
</dbReference>
<feature type="compositionally biased region" description="Basic and acidic residues" evidence="7">
    <location>
        <begin position="71"/>
        <end position="82"/>
    </location>
</feature>
<accession>A0AAJ7XBS0</accession>
<keyword evidence="3 6" id="KW-1003">Cell membrane</keyword>
<comment type="similarity">
    <text evidence="2 6">Belongs to the caveolin family.</text>
</comment>
<keyword evidence="5 6" id="KW-0472">Membrane</keyword>
<feature type="region of interest" description="Disordered" evidence="7">
    <location>
        <begin position="38"/>
        <end position="83"/>
    </location>
</feature>
<dbReference type="GO" id="GO:0070836">
    <property type="term" value="P:caveola assembly"/>
    <property type="evidence" value="ECO:0007669"/>
    <property type="project" value="InterPro"/>
</dbReference>
<dbReference type="KEGG" id="pmrn:116952299"/>
<dbReference type="AlphaFoldDB" id="A0AAJ7XBS0"/>
<organism evidence="8 9">
    <name type="scientific">Petromyzon marinus</name>
    <name type="common">Sea lamprey</name>
    <dbReference type="NCBI Taxonomy" id="7757"/>
    <lineage>
        <taxon>Eukaryota</taxon>
        <taxon>Metazoa</taxon>
        <taxon>Chordata</taxon>
        <taxon>Craniata</taxon>
        <taxon>Vertebrata</taxon>
        <taxon>Cyclostomata</taxon>
        <taxon>Hyperoartia</taxon>
        <taxon>Petromyzontiformes</taxon>
        <taxon>Petromyzontidae</taxon>
        <taxon>Petromyzon</taxon>
    </lineage>
</organism>
<evidence type="ECO:0000256" key="6">
    <source>
        <dbReference type="RuleBase" id="RU000680"/>
    </source>
</evidence>
<proteinExistence type="inferred from homology"/>
<comment type="function">
    <text evidence="6">May act as a scaffolding protein within caveolar membranes. Interacts directly with G-protein alpha subunits and can functionally regulate their activity.</text>
</comment>
<dbReference type="Proteomes" id="UP001318040">
    <property type="component" value="Chromosome 46"/>
</dbReference>
<comment type="subcellular location">
    <subcellularLocation>
        <location evidence="1 6">Cell membrane</location>
        <topology evidence="1 6">Peripheral membrane protein</topology>
    </subcellularLocation>
    <subcellularLocation>
        <location evidence="6">Golgi apparatus membrane</location>
        <topology evidence="6">Peripheral membrane protein</topology>
    </subcellularLocation>
    <subcellularLocation>
        <location evidence="6">Membrane</location>
        <location evidence="6">Caveola</location>
        <topology evidence="6">Peripheral membrane protein</topology>
    </subcellularLocation>
</comment>
<evidence type="ECO:0000256" key="3">
    <source>
        <dbReference type="ARBA" id="ARBA00022475"/>
    </source>
</evidence>
<reference evidence="9" key="1">
    <citation type="submission" date="2025-08" db="UniProtKB">
        <authorList>
            <consortium name="RefSeq"/>
        </authorList>
    </citation>
    <scope>IDENTIFICATION</scope>
    <source>
        <tissue evidence="9">Sperm</tissue>
    </source>
</reference>
<evidence type="ECO:0000256" key="1">
    <source>
        <dbReference type="ARBA" id="ARBA00004202"/>
    </source>
</evidence>
<dbReference type="GO" id="GO:0060090">
    <property type="term" value="F:molecular adaptor activity"/>
    <property type="evidence" value="ECO:0007669"/>
    <property type="project" value="TreeGrafter"/>
</dbReference>
<evidence type="ECO:0000256" key="5">
    <source>
        <dbReference type="ARBA" id="ARBA00023136"/>
    </source>
</evidence>